<dbReference type="VEuPathDB" id="TrichDB:TVAGG3_0392250"/>
<feature type="repeat" description="ANK" evidence="3">
    <location>
        <begin position="339"/>
        <end position="371"/>
    </location>
</feature>
<dbReference type="SUPFAM" id="SSF48403">
    <property type="entry name" value="Ankyrin repeat"/>
    <property type="match status" value="2"/>
</dbReference>
<dbReference type="InterPro" id="IPR036770">
    <property type="entry name" value="Ankyrin_rpt-contain_sf"/>
</dbReference>
<dbReference type="OrthoDB" id="20872at2759"/>
<dbReference type="InParanoid" id="A2D8N5"/>
<dbReference type="PROSITE" id="PS50088">
    <property type="entry name" value="ANK_REPEAT"/>
    <property type="match status" value="7"/>
</dbReference>
<evidence type="ECO:0000313" key="5">
    <source>
        <dbReference type="Proteomes" id="UP000001542"/>
    </source>
</evidence>
<dbReference type="EMBL" id="DS113179">
    <property type="protein sequence ID" value="EAY23284.1"/>
    <property type="molecule type" value="Genomic_DNA"/>
</dbReference>
<accession>A2D8N5</accession>
<dbReference type="PANTHER" id="PTHR24171">
    <property type="entry name" value="ANKYRIN REPEAT DOMAIN-CONTAINING PROTEIN 39-RELATED"/>
    <property type="match status" value="1"/>
</dbReference>
<dbReference type="Gene3D" id="1.25.40.20">
    <property type="entry name" value="Ankyrin repeat-containing domain"/>
    <property type="match status" value="3"/>
</dbReference>
<reference evidence="4" key="2">
    <citation type="journal article" date="2007" name="Science">
        <title>Draft genome sequence of the sexually transmitted pathogen Trichomonas vaginalis.</title>
        <authorList>
            <person name="Carlton J.M."/>
            <person name="Hirt R.P."/>
            <person name="Silva J.C."/>
            <person name="Delcher A.L."/>
            <person name="Schatz M."/>
            <person name="Zhao Q."/>
            <person name="Wortman J.R."/>
            <person name="Bidwell S.L."/>
            <person name="Alsmark U.C.M."/>
            <person name="Besteiro S."/>
            <person name="Sicheritz-Ponten T."/>
            <person name="Noel C.J."/>
            <person name="Dacks J.B."/>
            <person name="Foster P.G."/>
            <person name="Simillion C."/>
            <person name="Van de Peer Y."/>
            <person name="Miranda-Saavedra D."/>
            <person name="Barton G.J."/>
            <person name="Westrop G.D."/>
            <person name="Mueller S."/>
            <person name="Dessi D."/>
            <person name="Fiori P.L."/>
            <person name="Ren Q."/>
            <person name="Paulsen I."/>
            <person name="Zhang H."/>
            <person name="Bastida-Corcuera F.D."/>
            <person name="Simoes-Barbosa A."/>
            <person name="Brown M.T."/>
            <person name="Hayes R.D."/>
            <person name="Mukherjee M."/>
            <person name="Okumura C.Y."/>
            <person name="Schneider R."/>
            <person name="Smith A.J."/>
            <person name="Vanacova S."/>
            <person name="Villalvazo M."/>
            <person name="Haas B.J."/>
            <person name="Pertea M."/>
            <person name="Feldblyum T.V."/>
            <person name="Utterback T.R."/>
            <person name="Shu C.L."/>
            <person name="Osoegawa K."/>
            <person name="de Jong P.J."/>
            <person name="Hrdy I."/>
            <person name="Horvathova L."/>
            <person name="Zubacova Z."/>
            <person name="Dolezal P."/>
            <person name="Malik S.B."/>
            <person name="Logsdon J.M. Jr."/>
            <person name="Henze K."/>
            <person name="Gupta A."/>
            <person name="Wang C.C."/>
            <person name="Dunne R.L."/>
            <person name="Upcroft J.A."/>
            <person name="Upcroft P."/>
            <person name="White O."/>
            <person name="Salzberg S.L."/>
            <person name="Tang P."/>
            <person name="Chiu C.-H."/>
            <person name="Lee Y.-S."/>
            <person name="Embley T.M."/>
            <person name="Coombs G.H."/>
            <person name="Mottram J.C."/>
            <person name="Tachezy J."/>
            <person name="Fraser-Liggett C.M."/>
            <person name="Johnson P.J."/>
        </authorList>
    </citation>
    <scope>NUCLEOTIDE SEQUENCE [LARGE SCALE GENOMIC DNA]</scope>
    <source>
        <strain evidence="4">G3</strain>
    </source>
</reference>
<feature type="repeat" description="ANK" evidence="3">
    <location>
        <begin position="173"/>
        <end position="196"/>
    </location>
</feature>
<dbReference type="SMART" id="SM00248">
    <property type="entry name" value="ANK"/>
    <property type="match status" value="16"/>
</dbReference>
<dbReference type="KEGG" id="tva:5468846"/>
<dbReference type="Proteomes" id="UP000001542">
    <property type="component" value="Unassembled WGS sequence"/>
</dbReference>
<dbReference type="AlphaFoldDB" id="A2D8N5"/>
<sequence>MLRDYEVFFAIKQDNLSYLMNVRSEKPLTNLPLEDTPEILMNNVTPTQVAAFYGSVKCFFYLKNQSPYISASESKLSLIHFAAAGGNESIISSILNDVTKLNEIDGLGNSPLHYAVKYNRLPAVKLLLAKGAVPDVKNNEGFTPAFLAAINGNLEIIKSLHEFEDHMDSLNIIGWSPLHYAIYNRHIDIVEYLIDNKCYDTSFESFISYTQLAASQCLDNIVKKHINDEFKDNDANHNYWSIVHFAASSGCVDLLKYMHETFGIDKFLELDRLDRSVGHIAAINGHLEVLKILESIKPEMFTLDDKFGKTPFLYACEFNHLDIVTYYIQKSDLKHADRLGNTPLHIAVLKNNPDIVELLIKEKADINARDNMGRTPLVIACETKNLHLLRVLFDNNADPNILPNNHRPIVSTAVIGNDETILNELLERGADPTIKDKRGWTSVHFAAQIGSIRHLSLFIDNEKTKQLFSSQNDLGQTPFLTAVFWSRKEVVSFMLENNVDFQDITDNKHDTALHIAARLNHPSLVHALLEHDVNLDAINDEGQTALMVAVVSWASEVAKLLLTFGASPNVQDKNGMTAFLLACQIGDLETVKTFLDSDNVDTYVTDNEGNNAAKFASLLRTNDLLRVLKQSERCEIPDDIKIQDETADDVFVEAMNRSDDDDDIYSKDHYDVIDPDEEEGEDGDGGMPLFLNSGEVYISRTTDNLLKDEDQKGKDDYDDVAESLLM</sequence>
<dbReference type="Pfam" id="PF12796">
    <property type="entry name" value="Ank_2"/>
    <property type="match status" value="5"/>
</dbReference>
<feature type="repeat" description="ANK" evidence="3">
    <location>
        <begin position="372"/>
        <end position="404"/>
    </location>
</feature>
<evidence type="ECO:0000256" key="2">
    <source>
        <dbReference type="ARBA" id="ARBA00023043"/>
    </source>
</evidence>
<dbReference type="eggNOG" id="KOG4177">
    <property type="taxonomic scope" value="Eukaryota"/>
</dbReference>
<keyword evidence="2 3" id="KW-0040">ANK repeat</keyword>
<dbReference type="PRINTS" id="PR01415">
    <property type="entry name" value="ANKYRIN"/>
</dbReference>
<keyword evidence="1" id="KW-0677">Repeat</keyword>
<reference evidence="4" key="1">
    <citation type="submission" date="2006-10" db="EMBL/GenBank/DDBJ databases">
        <authorList>
            <person name="Amadeo P."/>
            <person name="Zhao Q."/>
            <person name="Wortman J."/>
            <person name="Fraser-Liggett C."/>
            <person name="Carlton J."/>
        </authorList>
    </citation>
    <scope>NUCLEOTIDE SEQUENCE</scope>
    <source>
        <strain evidence="4">G3</strain>
    </source>
</reference>
<evidence type="ECO:0000256" key="3">
    <source>
        <dbReference type="PROSITE-ProRule" id="PRU00023"/>
    </source>
</evidence>
<evidence type="ECO:0000256" key="1">
    <source>
        <dbReference type="ARBA" id="ARBA00022737"/>
    </source>
</evidence>
<proteinExistence type="predicted"/>
<dbReference type="InterPro" id="IPR002110">
    <property type="entry name" value="Ankyrin_rpt"/>
</dbReference>
<protein>
    <submittedName>
        <fullName evidence="4">Uncharacterized protein</fullName>
    </submittedName>
</protein>
<dbReference type="RefSeq" id="XP_001584270.1">
    <property type="nucleotide sequence ID" value="XM_001584220.1"/>
</dbReference>
<feature type="repeat" description="ANK" evidence="3">
    <location>
        <begin position="541"/>
        <end position="573"/>
    </location>
</feature>
<dbReference type="STRING" id="5722.A2D8N5"/>
<dbReference type="SMR" id="A2D8N5"/>
<organism evidence="4 5">
    <name type="scientific">Trichomonas vaginalis (strain ATCC PRA-98 / G3)</name>
    <dbReference type="NCBI Taxonomy" id="412133"/>
    <lineage>
        <taxon>Eukaryota</taxon>
        <taxon>Metamonada</taxon>
        <taxon>Parabasalia</taxon>
        <taxon>Trichomonadida</taxon>
        <taxon>Trichomonadidae</taxon>
        <taxon>Trichomonas</taxon>
    </lineage>
</organism>
<feature type="repeat" description="ANK" evidence="3">
    <location>
        <begin position="107"/>
        <end position="139"/>
    </location>
</feature>
<gene>
    <name evidence="4" type="ORF">TVAG_185920</name>
</gene>
<keyword evidence="5" id="KW-1185">Reference proteome</keyword>
<dbReference type="VEuPathDB" id="TrichDB:TVAG_185920"/>
<feature type="repeat" description="ANK" evidence="3">
    <location>
        <begin position="508"/>
        <end position="540"/>
    </location>
</feature>
<feature type="repeat" description="ANK" evidence="3">
    <location>
        <begin position="404"/>
        <end position="437"/>
    </location>
</feature>
<evidence type="ECO:0000313" key="4">
    <source>
        <dbReference type="EMBL" id="EAY23284.1"/>
    </source>
</evidence>
<name>A2D8N5_TRIV3</name>
<dbReference type="PROSITE" id="PS50297">
    <property type="entry name" value="ANK_REP_REGION"/>
    <property type="match status" value="6"/>
</dbReference>